<comment type="caution">
    <text evidence="3">The sequence shown here is derived from an EMBL/GenBank/DDBJ whole genome shotgun (WGS) entry which is preliminary data.</text>
</comment>
<evidence type="ECO:0000259" key="2">
    <source>
        <dbReference type="PROSITE" id="PS50002"/>
    </source>
</evidence>
<dbReference type="EMBL" id="JAOCDH010000015">
    <property type="protein sequence ID" value="MDH0702674.1"/>
    <property type="molecule type" value="Genomic_DNA"/>
</dbReference>
<dbReference type="RefSeq" id="WP_196458397.1">
    <property type="nucleotide sequence ID" value="NZ_JACFYY010000006.1"/>
</dbReference>
<gene>
    <name evidence="3" type="ORF">N5D41_14395</name>
</gene>
<dbReference type="SMART" id="SM00326">
    <property type="entry name" value="SH3"/>
    <property type="match status" value="2"/>
</dbReference>
<dbReference type="CDD" id="cd00174">
    <property type="entry name" value="SH3"/>
    <property type="match status" value="1"/>
</dbReference>
<dbReference type="InterPro" id="IPR036028">
    <property type="entry name" value="SH3-like_dom_sf"/>
</dbReference>
<name>A0AA42IU14_9GAMM</name>
<evidence type="ECO:0000313" key="3">
    <source>
        <dbReference type="EMBL" id="MDH0702674.1"/>
    </source>
</evidence>
<dbReference type="PROSITE" id="PS50002">
    <property type="entry name" value="SH3"/>
    <property type="match status" value="1"/>
</dbReference>
<organism evidence="3 4">
    <name type="scientific">Ectopseudomonas toyotomiensis</name>
    <dbReference type="NCBI Taxonomy" id="554344"/>
    <lineage>
        <taxon>Bacteria</taxon>
        <taxon>Pseudomonadati</taxon>
        <taxon>Pseudomonadota</taxon>
        <taxon>Gammaproteobacteria</taxon>
        <taxon>Pseudomonadales</taxon>
        <taxon>Pseudomonadaceae</taxon>
        <taxon>Ectopseudomonas</taxon>
    </lineage>
</organism>
<evidence type="ECO:0000313" key="4">
    <source>
        <dbReference type="Proteomes" id="UP001161137"/>
    </source>
</evidence>
<protein>
    <submittedName>
        <fullName evidence="3">SH3 domain-containing protein</fullName>
    </submittedName>
</protein>
<sequence>MTPRCFIVTTAHTSEYPNPITLTEGTLLTVGEAYRGDEGWDNWFFCCTPGQEPGWVPEQIIERLDDQHARAREAYTARELDVQVGERLIASRSLNGWLWCTREDGVESGWVPLANLTEYAPSCAVQEEVSGCGIAASANILGKTYAEMKQIANAMGIHAEDESLWCDTQYVRRLLASGGARAATGETPFISWEALPDLALLAIKHHQENGCDYWHWVVFERLAGQMRVLDSASYLPSNIRSDFGAMQPKWFIEVNRPGV</sequence>
<dbReference type="Pfam" id="PF07653">
    <property type="entry name" value="SH3_2"/>
    <property type="match status" value="1"/>
</dbReference>
<feature type="domain" description="SH3" evidence="2">
    <location>
        <begin position="64"/>
        <end position="121"/>
    </location>
</feature>
<evidence type="ECO:0000256" key="1">
    <source>
        <dbReference type="ARBA" id="ARBA00022443"/>
    </source>
</evidence>
<dbReference type="Proteomes" id="UP001161137">
    <property type="component" value="Unassembled WGS sequence"/>
</dbReference>
<dbReference type="SUPFAM" id="SSF50044">
    <property type="entry name" value="SH3-domain"/>
    <property type="match status" value="2"/>
</dbReference>
<proteinExistence type="predicted"/>
<reference evidence="3" key="1">
    <citation type="submission" date="2022-09" db="EMBL/GenBank/DDBJ databases">
        <title>Intensive care unit water sources are persistently colonized with multi-drug resistant bacteria and are the site of extensive horizontal gene transfer of antibiotic resistance genes.</title>
        <authorList>
            <person name="Diorio-Toth L."/>
        </authorList>
    </citation>
    <scope>NUCLEOTIDE SEQUENCE</scope>
    <source>
        <strain evidence="3">GD03863</strain>
    </source>
</reference>
<dbReference type="AlphaFoldDB" id="A0AA42IU14"/>
<dbReference type="InterPro" id="IPR001452">
    <property type="entry name" value="SH3_domain"/>
</dbReference>
<keyword evidence="1" id="KW-0728">SH3 domain</keyword>
<accession>A0AA42IU14</accession>